<dbReference type="RefSeq" id="WP_252165269.1">
    <property type="nucleotide sequence ID" value="NZ_CP084930.1"/>
</dbReference>
<sequence length="59" mass="5832">MALAPFDAAACLSETEDQHALLAKAFASGDAGFIVHALGASDAGLGMSEADNLAVVAAR</sequence>
<keyword evidence="2" id="KW-1185">Reference proteome</keyword>
<proteinExistence type="predicted"/>
<gene>
    <name evidence="1" type="ORF">LHA26_08875</name>
</gene>
<evidence type="ECO:0000313" key="2">
    <source>
        <dbReference type="Proteomes" id="UP001056937"/>
    </source>
</evidence>
<dbReference type="Proteomes" id="UP001056937">
    <property type="component" value="Chromosome 1"/>
</dbReference>
<evidence type="ECO:0000313" key="1">
    <source>
        <dbReference type="EMBL" id="USI71456.1"/>
    </source>
</evidence>
<reference evidence="1" key="1">
    <citation type="journal article" date="2022" name="Toxins">
        <title>Genomic Analysis of Sphingopyxis sp. USTB-05 for Biodegrading Cyanobacterial Hepatotoxins.</title>
        <authorList>
            <person name="Liu C."/>
            <person name="Xu Q."/>
            <person name="Zhao Z."/>
            <person name="Zhang H."/>
            <person name="Liu X."/>
            <person name="Yin C."/>
            <person name="Liu Y."/>
            <person name="Yan H."/>
        </authorList>
    </citation>
    <scope>NUCLEOTIDE SEQUENCE</scope>
    <source>
        <strain evidence="1">NBD5</strain>
    </source>
</reference>
<dbReference type="EMBL" id="CP084930">
    <property type="protein sequence ID" value="USI71456.1"/>
    <property type="molecule type" value="Genomic_DNA"/>
</dbReference>
<organism evidence="1 2">
    <name type="scientific">Sphingomonas morindae</name>
    <dbReference type="NCBI Taxonomy" id="1541170"/>
    <lineage>
        <taxon>Bacteria</taxon>
        <taxon>Pseudomonadati</taxon>
        <taxon>Pseudomonadota</taxon>
        <taxon>Alphaproteobacteria</taxon>
        <taxon>Sphingomonadales</taxon>
        <taxon>Sphingomonadaceae</taxon>
        <taxon>Sphingomonas</taxon>
    </lineage>
</organism>
<protein>
    <submittedName>
        <fullName evidence="1">Uncharacterized protein</fullName>
    </submittedName>
</protein>
<accession>A0ABY4X3K6</accession>
<name>A0ABY4X3K6_9SPHN</name>